<organism evidence="1 2">
    <name type="scientific">Vaccinium darrowii</name>
    <dbReference type="NCBI Taxonomy" id="229202"/>
    <lineage>
        <taxon>Eukaryota</taxon>
        <taxon>Viridiplantae</taxon>
        <taxon>Streptophyta</taxon>
        <taxon>Embryophyta</taxon>
        <taxon>Tracheophyta</taxon>
        <taxon>Spermatophyta</taxon>
        <taxon>Magnoliopsida</taxon>
        <taxon>eudicotyledons</taxon>
        <taxon>Gunneridae</taxon>
        <taxon>Pentapetalae</taxon>
        <taxon>asterids</taxon>
        <taxon>Ericales</taxon>
        <taxon>Ericaceae</taxon>
        <taxon>Vaccinioideae</taxon>
        <taxon>Vaccinieae</taxon>
        <taxon>Vaccinium</taxon>
    </lineage>
</organism>
<sequence length="469" mass="52904">MGYVNTIGKYQLGRTIGEGTFAKVKLAVNTENGLYVAIKIIDKHMVVENNLTSQVKSEIRTMKLLRHPNIVRIHEVIGTKTKIYIVMEYVSGGQLSDRMSYVGRLSERQARKHFQQLIDAVDYCHCRGVYHRDLKPQNLLLDGKDCLKVSDFGLSTLRKPGDLLSTACGSPSYVAPELLANKGYEGAAADVWSCGVILFEMLAGQLPFDDRSLMNLYRKILRAEYTFPEWFTESQKTLISRILDPNPQTRITTSEIIENQWFQTNYEPAVRIECDEDINFDDVHAAFNSVQENETEKKIPRPPSFINAFQLIAMSHDLDLSGLFEEEDNEKHKTTLGSKHTINETLEKIEAAAKDASLCVERMNNSKVKIHPQQTMTRCSRSCFDLSAKVIEVAPTHCVVEISKSLGELEPYTEFCKSLSTMLTEESGESSETEVPKEVIANSKNIYQSESLGQKDDKDSKDPRGYSSS</sequence>
<evidence type="ECO:0000313" key="1">
    <source>
        <dbReference type="EMBL" id="KAH7855661.1"/>
    </source>
</evidence>
<proteinExistence type="predicted"/>
<dbReference type="EMBL" id="CM037161">
    <property type="protein sequence ID" value="KAH7855661.1"/>
    <property type="molecule type" value="Genomic_DNA"/>
</dbReference>
<name>A0ACB7YQL2_9ERIC</name>
<keyword evidence="2" id="KW-1185">Reference proteome</keyword>
<reference evidence="1 2" key="1">
    <citation type="journal article" date="2021" name="Hortic Res">
        <title>High-quality reference genome and annotation aids understanding of berry development for evergreen blueberry (Vaccinium darrowii).</title>
        <authorList>
            <person name="Yu J."/>
            <person name="Hulse-Kemp A.M."/>
            <person name="Babiker E."/>
            <person name="Staton M."/>
        </authorList>
    </citation>
    <scope>NUCLEOTIDE SEQUENCE [LARGE SCALE GENOMIC DNA]</scope>
    <source>
        <strain evidence="2">cv. NJ 8807/NJ 8810</strain>
        <tissue evidence="1">Young leaf</tissue>
    </source>
</reference>
<accession>A0ACB7YQL2</accession>
<protein>
    <submittedName>
        <fullName evidence="1">Uncharacterized protein</fullName>
    </submittedName>
</protein>
<gene>
    <name evidence="1" type="ORF">Vadar_027402</name>
</gene>
<evidence type="ECO:0000313" key="2">
    <source>
        <dbReference type="Proteomes" id="UP000828048"/>
    </source>
</evidence>
<comment type="caution">
    <text evidence="1">The sequence shown here is derived from an EMBL/GenBank/DDBJ whole genome shotgun (WGS) entry which is preliminary data.</text>
</comment>
<dbReference type="Proteomes" id="UP000828048">
    <property type="component" value="Chromosome 11"/>
</dbReference>